<dbReference type="Pfam" id="PF03836">
    <property type="entry name" value="RasGAP_C"/>
    <property type="match status" value="1"/>
</dbReference>
<dbReference type="Gene3D" id="1.20.5.190">
    <property type="match status" value="2"/>
</dbReference>
<dbReference type="FunFam" id="1.10.418.10:FF:000013">
    <property type="entry name" value="IQ motif containing GTPase activating protein 1"/>
    <property type="match status" value="1"/>
</dbReference>
<evidence type="ECO:0000256" key="2">
    <source>
        <dbReference type="ARBA" id="ARBA00022737"/>
    </source>
</evidence>
<keyword evidence="8" id="KW-1185">Reference proteome</keyword>
<evidence type="ECO:0000313" key="7">
    <source>
        <dbReference type="EMBL" id="CAH1797464.1"/>
    </source>
</evidence>
<feature type="domain" description="Ras-GAP" evidence="5">
    <location>
        <begin position="1003"/>
        <end position="1236"/>
    </location>
</feature>
<dbReference type="SMART" id="SM00033">
    <property type="entry name" value="CH"/>
    <property type="match status" value="1"/>
</dbReference>
<dbReference type="InterPro" id="IPR001936">
    <property type="entry name" value="RasGAP_dom"/>
</dbReference>
<evidence type="ECO:0000256" key="3">
    <source>
        <dbReference type="ARBA" id="ARBA00022860"/>
    </source>
</evidence>
<dbReference type="InterPro" id="IPR001715">
    <property type="entry name" value="CH_dom"/>
</dbReference>
<keyword evidence="3" id="KW-0112">Calmodulin-binding</keyword>
<dbReference type="GO" id="GO:0005938">
    <property type="term" value="C:cell cortex"/>
    <property type="evidence" value="ECO:0007669"/>
    <property type="project" value="TreeGrafter"/>
</dbReference>
<dbReference type="InterPro" id="IPR008936">
    <property type="entry name" value="Rho_GTPase_activation_prot"/>
</dbReference>
<sequence length="1658" mass="189427">MVDVEDGHSKPNMADGEVYGRMSAEQMDLQRTENVAYQYLCHLEEAKVWIQACINEQLPATTELEEGLRNGVALAKLGHFFSKQTVPFKKIYDPDQKKYEMRGLHFRHTDNINHWLKAMEEIKFPKIFYPETTDIYDRKNMPRTIYCIHALSLYLFKLGLAPQIQDLYGKIKFSDEEISAMRKELDKYGIQMPAFSKIGGILANEMPVDEAALHAAVIAINDAVEHDDVAGTIQALQNPAAHLVQIIPEYADDYQEIMYIAKNTKAENSGNKSIDPDVTFEPDVYDELLTQAEIQGNINKVNTLQALAILNEAVESNSPDLLSSSLRSHHLNLMKVNTQYAPQYLLQLRQIQKDKRNNNGAESGFLDKNDVQTAILTANMAGDSEQLKCDAIAKINVALESGDPMQTLQALQNPHAQLPQVFDFAAPLYQDEFFNIKSEKGDCGVKNELEYAEILGGVKVLSAIGKINKAVDIRNPDEIIKALSYKHAHISNIDKTLQDKYLTHLAKTRQAKNDEGLGDLLTHFEIQEVVDVVNKQVEEESDCISAIEAINDAVERRRCNDTLKALEVPSAKLVGVQADNVSHYQALLAEAKQKKAKETNDANALLWLDEIQQTIHQANSNAQQGQKMSVAMAAINIAIDDGNVPNLLKQLLNVDAGLHSVTAECGKKYLKYLTREKAEKQKTGDCGSGWMMNRIREGHKFYFNCHNMEYSWERRPDCTKDFSLLNKEDIQAIISEATCAHDRQAAFLANEHYITLLQSRIRGFLARKDYAKRKDYMLRQVPAATKIQSWWRMILQRSLYKERLATLHNNPRYVVRIQSNVRMFLARKKYTSRQSYYKMHEDAIIKIQAFFRANKARADYRRLMSEPNPRLSVVRKFVHLLDSSDADYKEEIELQRLREEVVNLIKSNKTLEEDLDQMDIKIGLLVKNRITLQDVLSHDRKLKHFKENPNMLSGRGLKALSRESREKLDAYQHLFYLLQTNPTYLAKLIFEMPQSRTTKFMESVILTLYNYASSNREEYLLFKLFKTALQEEVKCKVDKMSDVVTGNPMVVKMIVGFNRNTRGQNALRELLNPLVQSVVDNRNLRINTNPVEIYKTWVNQMETQTGKACGMPYDVTLEQALTHAEVQKRLQESIYNLRVETDKFFNVILRSLDKIPYGMRYMAKVLRTALHEKFPTALEKDVLKIVGNLLYYRFINSAIVAPDAFDIIDVGAKQGLSNDQRRNLGSIAKILQFAASNKGFGGESAHLSCLNTYIKEAHEKFKNYFRSACNVEEPELVFNVDQYTDVANVTKPVIYISIQEICDTHQLLLDHQAAVATDPQDPIHELLDDLGDRPNIDDLIGECSCDEGGILNKQQMAKTEVSLTLSNKFEVPDGENSDQKALLIRTKQMVVDVIRHQTGDTLMDILRATATDEMEYDHQKLIRERERLALKARTRKAKLTRQQSVFSDLRLPLEGMKTKIIKNLQSLEIAGVISHKDDYQGLVNIIARDIRNQRFYRSRRRQETIQLKNTSKALTGKRAFYEEQVDYYNQYVKTCLTSLASKEKKKRSSLFHKEPSKKCIKYSGARLYEKGVVLEIEGLPTNQFKNVLFEIGEGVNAGVFEVNAKFLGVTMDEAELVFQDLLQLQYDGVAVMKMFGKAKINVNLLVFLLNKKFYSKTH</sequence>
<reference evidence="7" key="1">
    <citation type="submission" date="2022-03" db="EMBL/GenBank/DDBJ databases">
        <authorList>
            <person name="Martin C."/>
        </authorList>
    </citation>
    <scope>NUCLEOTIDE SEQUENCE</scope>
</reference>
<keyword evidence="4" id="KW-0175">Coiled coil</keyword>
<proteinExistence type="predicted"/>
<dbReference type="OrthoDB" id="775356at2759"/>
<dbReference type="InterPro" id="IPR036872">
    <property type="entry name" value="CH_dom_sf"/>
</dbReference>
<dbReference type="InterPro" id="IPR000048">
    <property type="entry name" value="IQ_motif_EF-hand-BS"/>
</dbReference>
<dbReference type="GO" id="GO:0051015">
    <property type="term" value="F:actin filament binding"/>
    <property type="evidence" value="ECO:0007669"/>
    <property type="project" value="TreeGrafter"/>
</dbReference>
<dbReference type="PROSITE" id="PS50096">
    <property type="entry name" value="IQ"/>
    <property type="match status" value="4"/>
</dbReference>
<dbReference type="Pfam" id="PF00307">
    <property type="entry name" value="CH"/>
    <property type="match status" value="1"/>
</dbReference>
<evidence type="ECO:0000256" key="1">
    <source>
        <dbReference type="ARBA" id="ARBA00022553"/>
    </source>
</evidence>
<dbReference type="Pfam" id="PF00612">
    <property type="entry name" value="IQ"/>
    <property type="match status" value="4"/>
</dbReference>
<keyword evidence="2" id="KW-0677">Repeat</keyword>
<protein>
    <recommendedName>
        <fullName evidence="9">Ras GTPase-activating-like protein IQGAP1</fullName>
    </recommendedName>
</protein>
<name>A0A8S4PW08_OWEFU</name>
<dbReference type="SMART" id="SM00323">
    <property type="entry name" value="RasGAP"/>
    <property type="match status" value="1"/>
</dbReference>
<dbReference type="CDD" id="cd23766">
    <property type="entry name" value="IQCG"/>
    <property type="match status" value="1"/>
</dbReference>
<dbReference type="GO" id="GO:1903479">
    <property type="term" value="P:mitotic actomyosin contractile ring assembly actin filament organization"/>
    <property type="evidence" value="ECO:0007669"/>
    <property type="project" value="TreeGrafter"/>
</dbReference>
<evidence type="ECO:0008006" key="9">
    <source>
        <dbReference type="Google" id="ProtNLM"/>
    </source>
</evidence>
<dbReference type="Gene3D" id="1.10.418.10">
    <property type="entry name" value="Calponin-like domain"/>
    <property type="match status" value="1"/>
</dbReference>
<dbReference type="FunFam" id="1.10.506.10:FF:000004">
    <property type="entry name" value="IQ motif containing GTPase activating protein 1"/>
    <property type="match status" value="1"/>
</dbReference>
<feature type="coiled-coil region" evidence="4">
    <location>
        <begin position="894"/>
        <end position="921"/>
    </location>
</feature>
<dbReference type="GO" id="GO:0005096">
    <property type="term" value="F:GTPase activator activity"/>
    <property type="evidence" value="ECO:0007669"/>
    <property type="project" value="TreeGrafter"/>
</dbReference>
<comment type="caution">
    <text evidence="7">The sequence shown here is derived from an EMBL/GenBank/DDBJ whole genome shotgun (WGS) entry which is preliminary data.</text>
</comment>
<dbReference type="SUPFAM" id="SSF48350">
    <property type="entry name" value="GTPase activation domain, GAP"/>
    <property type="match status" value="1"/>
</dbReference>
<accession>A0A8S4PW08</accession>
<dbReference type="GO" id="GO:0005516">
    <property type="term" value="F:calmodulin binding"/>
    <property type="evidence" value="ECO:0007669"/>
    <property type="project" value="UniProtKB-KW"/>
</dbReference>
<dbReference type="PROSITE" id="PS50018">
    <property type="entry name" value="RAS_GTPASE_ACTIV_2"/>
    <property type="match status" value="1"/>
</dbReference>
<dbReference type="Pfam" id="PF00616">
    <property type="entry name" value="RasGAP"/>
    <property type="match status" value="1"/>
</dbReference>
<evidence type="ECO:0000313" key="8">
    <source>
        <dbReference type="Proteomes" id="UP000749559"/>
    </source>
</evidence>
<dbReference type="CDD" id="cd05127">
    <property type="entry name" value="RasGAP_IQGAP_like"/>
    <property type="match status" value="1"/>
</dbReference>
<dbReference type="SMART" id="SM00015">
    <property type="entry name" value="IQ"/>
    <property type="match status" value="4"/>
</dbReference>
<evidence type="ECO:0000259" key="5">
    <source>
        <dbReference type="PROSITE" id="PS50018"/>
    </source>
</evidence>
<feature type="domain" description="Calponin-homology (CH)" evidence="6">
    <location>
        <begin position="40"/>
        <end position="156"/>
    </location>
</feature>
<dbReference type="Proteomes" id="UP000749559">
    <property type="component" value="Unassembled WGS sequence"/>
</dbReference>
<gene>
    <name evidence="7" type="ORF">OFUS_LOCUS21742</name>
</gene>
<dbReference type="InterPro" id="IPR000593">
    <property type="entry name" value="RasGAP_C"/>
</dbReference>
<dbReference type="PANTHER" id="PTHR14149:SF14">
    <property type="entry name" value="CALPONIN-HOMOLOGY (CH) DOMAIN-CONTAINING PROTEIN"/>
    <property type="match status" value="1"/>
</dbReference>
<dbReference type="PROSITE" id="PS50021">
    <property type="entry name" value="CH"/>
    <property type="match status" value="1"/>
</dbReference>
<dbReference type="SUPFAM" id="SSF143885">
    <property type="entry name" value="RGC domain-like"/>
    <property type="match status" value="1"/>
</dbReference>
<feature type="coiled-coil region" evidence="4">
    <location>
        <begin position="581"/>
        <end position="628"/>
    </location>
</feature>
<organism evidence="7 8">
    <name type="scientific">Owenia fusiformis</name>
    <name type="common">Polychaete worm</name>
    <dbReference type="NCBI Taxonomy" id="6347"/>
    <lineage>
        <taxon>Eukaryota</taxon>
        <taxon>Metazoa</taxon>
        <taxon>Spiralia</taxon>
        <taxon>Lophotrochozoa</taxon>
        <taxon>Annelida</taxon>
        <taxon>Polychaeta</taxon>
        <taxon>Sedentaria</taxon>
        <taxon>Canalipalpata</taxon>
        <taxon>Sabellida</taxon>
        <taxon>Oweniida</taxon>
        <taxon>Oweniidae</taxon>
        <taxon>Owenia</taxon>
    </lineage>
</organism>
<dbReference type="PANTHER" id="PTHR14149">
    <property type="entry name" value="RAS GTPASE-ACTIVATING PROTEIN WITH IQ MOTIF"/>
    <property type="match status" value="1"/>
</dbReference>
<dbReference type="EMBL" id="CAIIXF020000010">
    <property type="protein sequence ID" value="CAH1797464.1"/>
    <property type="molecule type" value="Genomic_DNA"/>
</dbReference>
<evidence type="ECO:0000259" key="6">
    <source>
        <dbReference type="PROSITE" id="PS50021"/>
    </source>
</evidence>
<keyword evidence="1" id="KW-0597">Phosphoprotein</keyword>
<dbReference type="SUPFAM" id="SSF47576">
    <property type="entry name" value="Calponin-homology domain, CH-domain"/>
    <property type="match status" value="1"/>
</dbReference>
<evidence type="ECO:0000256" key="4">
    <source>
        <dbReference type="SAM" id="Coils"/>
    </source>
</evidence>
<dbReference type="Gene3D" id="1.10.506.10">
    <property type="entry name" value="GTPase Activation - p120gap, domain 1"/>
    <property type="match status" value="1"/>
</dbReference>